<gene>
    <name evidence="2" type="ORF">P3G67_31955</name>
</gene>
<dbReference type="CDD" id="cd00093">
    <property type="entry name" value="HTH_XRE"/>
    <property type="match status" value="1"/>
</dbReference>
<reference evidence="2 3" key="1">
    <citation type="submission" date="2023-03" db="EMBL/GenBank/DDBJ databases">
        <title>Draft genome sequence of Streptomyces sp. RB6PN23 isolated from peat swamp forest in Thailand.</title>
        <authorList>
            <person name="Klaysubun C."/>
            <person name="Duangmal K."/>
        </authorList>
    </citation>
    <scope>NUCLEOTIDE SEQUENCE [LARGE SCALE GENOMIC DNA]</scope>
    <source>
        <strain evidence="2 3">RB6PN23</strain>
    </source>
</reference>
<sequence>MVVEARRVNRSELGTALRTLREASGLEAKTVARSAAMSRSKLSKIETGNMAPSVVDVEQILTALGVSESVRSEYMAAARAAATEAVAWRLYRRLGFHRKQQQIQALESRTSLLRLFQPSLVPGLLQTPEYVRAVWNRKGLEKDQLSRVIGARLARQSVLYDTSKTFRFIITEPVLRWRIVPPAVLALQLDRLIAVSRLSNIDIRVVPLSTPQNDFPAHSFVIRDNRLVTVETVHAEVVVTDPRDIALYVKKFEGFEQMAVAGQDVRAMVAGIRDELLREQETG</sequence>
<protein>
    <submittedName>
        <fullName evidence="2">Helix-turn-helix transcriptional regulator</fullName>
    </submittedName>
</protein>
<dbReference type="InterPro" id="IPR043917">
    <property type="entry name" value="DUF5753"/>
</dbReference>
<evidence type="ECO:0000313" key="3">
    <source>
        <dbReference type="Proteomes" id="UP001216579"/>
    </source>
</evidence>
<evidence type="ECO:0000313" key="2">
    <source>
        <dbReference type="EMBL" id="MDF3293749.1"/>
    </source>
</evidence>
<dbReference type="EMBL" id="JARJBC010000029">
    <property type="protein sequence ID" value="MDF3293749.1"/>
    <property type="molecule type" value="Genomic_DNA"/>
</dbReference>
<dbReference type="SUPFAM" id="SSF47413">
    <property type="entry name" value="lambda repressor-like DNA-binding domains"/>
    <property type="match status" value="1"/>
</dbReference>
<name>A0ABT5ZVA1_9ACTN</name>
<dbReference type="SMART" id="SM00530">
    <property type="entry name" value="HTH_XRE"/>
    <property type="match status" value="1"/>
</dbReference>
<dbReference type="Pfam" id="PF13560">
    <property type="entry name" value="HTH_31"/>
    <property type="match status" value="1"/>
</dbReference>
<comment type="caution">
    <text evidence="2">The sequence shown here is derived from an EMBL/GenBank/DDBJ whole genome shotgun (WGS) entry which is preliminary data.</text>
</comment>
<evidence type="ECO:0000259" key="1">
    <source>
        <dbReference type="PROSITE" id="PS50943"/>
    </source>
</evidence>
<dbReference type="Proteomes" id="UP001216579">
    <property type="component" value="Unassembled WGS sequence"/>
</dbReference>
<organism evidence="2 3">
    <name type="scientific">Streptomyces silvisoli</name>
    <dbReference type="NCBI Taxonomy" id="3034235"/>
    <lineage>
        <taxon>Bacteria</taxon>
        <taxon>Bacillati</taxon>
        <taxon>Actinomycetota</taxon>
        <taxon>Actinomycetes</taxon>
        <taxon>Kitasatosporales</taxon>
        <taxon>Streptomycetaceae</taxon>
        <taxon>Streptomyces</taxon>
    </lineage>
</organism>
<dbReference type="InterPro" id="IPR010982">
    <property type="entry name" value="Lambda_DNA-bd_dom_sf"/>
</dbReference>
<dbReference type="InterPro" id="IPR001387">
    <property type="entry name" value="Cro/C1-type_HTH"/>
</dbReference>
<feature type="domain" description="HTH cro/C1-type" evidence="1">
    <location>
        <begin position="17"/>
        <end position="71"/>
    </location>
</feature>
<accession>A0ABT5ZVA1</accession>
<dbReference type="Gene3D" id="1.10.260.40">
    <property type="entry name" value="lambda repressor-like DNA-binding domains"/>
    <property type="match status" value="1"/>
</dbReference>
<dbReference type="Pfam" id="PF19054">
    <property type="entry name" value="DUF5753"/>
    <property type="match status" value="1"/>
</dbReference>
<keyword evidence="3" id="KW-1185">Reference proteome</keyword>
<proteinExistence type="predicted"/>
<dbReference type="RefSeq" id="WP_276096616.1">
    <property type="nucleotide sequence ID" value="NZ_JARJBC010000029.1"/>
</dbReference>
<dbReference type="PROSITE" id="PS50943">
    <property type="entry name" value="HTH_CROC1"/>
    <property type="match status" value="1"/>
</dbReference>